<protein>
    <submittedName>
        <fullName evidence="2">Uncharacterized protein</fullName>
    </submittedName>
</protein>
<dbReference type="EMBL" id="BPVZ01000051">
    <property type="protein sequence ID" value="GKV18888.1"/>
    <property type="molecule type" value="Genomic_DNA"/>
</dbReference>
<comment type="caution">
    <text evidence="2">The sequence shown here is derived from an EMBL/GenBank/DDBJ whole genome shotgun (WGS) entry which is preliminary data.</text>
</comment>
<gene>
    <name evidence="2" type="ORF">SLEP1_g29210</name>
</gene>
<dbReference type="Proteomes" id="UP001054252">
    <property type="component" value="Unassembled WGS sequence"/>
</dbReference>
<keyword evidence="1" id="KW-0812">Transmembrane</keyword>
<reference evidence="2 3" key="1">
    <citation type="journal article" date="2021" name="Commun. Biol.">
        <title>The genome of Shorea leprosula (Dipterocarpaceae) highlights the ecological relevance of drought in aseasonal tropical rainforests.</title>
        <authorList>
            <person name="Ng K.K.S."/>
            <person name="Kobayashi M.J."/>
            <person name="Fawcett J.A."/>
            <person name="Hatakeyama M."/>
            <person name="Paape T."/>
            <person name="Ng C.H."/>
            <person name="Ang C.C."/>
            <person name="Tnah L.H."/>
            <person name="Lee C.T."/>
            <person name="Nishiyama T."/>
            <person name="Sese J."/>
            <person name="O'Brien M.J."/>
            <person name="Copetti D."/>
            <person name="Mohd Noor M.I."/>
            <person name="Ong R.C."/>
            <person name="Putra M."/>
            <person name="Sireger I.Z."/>
            <person name="Indrioko S."/>
            <person name="Kosugi Y."/>
            <person name="Izuno A."/>
            <person name="Isagi Y."/>
            <person name="Lee S.L."/>
            <person name="Shimizu K.K."/>
        </authorList>
    </citation>
    <scope>NUCLEOTIDE SEQUENCE [LARGE SCALE GENOMIC DNA]</scope>
    <source>
        <strain evidence="2">214</strain>
    </source>
</reference>
<evidence type="ECO:0000313" key="3">
    <source>
        <dbReference type="Proteomes" id="UP001054252"/>
    </source>
</evidence>
<evidence type="ECO:0000256" key="1">
    <source>
        <dbReference type="SAM" id="Phobius"/>
    </source>
</evidence>
<accession>A0AAV5K5K4</accession>
<dbReference type="AlphaFoldDB" id="A0AAV5K5K4"/>
<keyword evidence="1" id="KW-0472">Membrane</keyword>
<keyword evidence="3" id="KW-1185">Reference proteome</keyword>
<organism evidence="2 3">
    <name type="scientific">Rubroshorea leprosula</name>
    <dbReference type="NCBI Taxonomy" id="152421"/>
    <lineage>
        <taxon>Eukaryota</taxon>
        <taxon>Viridiplantae</taxon>
        <taxon>Streptophyta</taxon>
        <taxon>Embryophyta</taxon>
        <taxon>Tracheophyta</taxon>
        <taxon>Spermatophyta</taxon>
        <taxon>Magnoliopsida</taxon>
        <taxon>eudicotyledons</taxon>
        <taxon>Gunneridae</taxon>
        <taxon>Pentapetalae</taxon>
        <taxon>rosids</taxon>
        <taxon>malvids</taxon>
        <taxon>Malvales</taxon>
        <taxon>Dipterocarpaceae</taxon>
        <taxon>Rubroshorea</taxon>
    </lineage>
</organism>
<evidence type="ECO:0000313" key="2">
    <source>
        <dbReference type="EMBL" id="GKV18888.1"/>
    </source>
</evidence>
<feature type="transmembrane region" description="Helical" evidence="1">
    <location>
        <begin position="7"/>
        <end position="30"/>
    </location>
</feature>
<keyword evidence="1" id="KW-1133">Transmembrane helix</keyword>
<proteinExistence type="predicted"/>
<sequence>MWKVLRVYAFFLGFLHVVSLFLAAFTASWWGRKVIEIWDIDCNLCGVYGFFEYDITSAWLLGNC</sequence>
<name>A0AAV5K5K4_9ROSI</name>